<dbReference type="STRING" id="768066.HELO_4062"/>
<dbReference type="Proteomes" id="UP000008707">
    <property type="component" value="Chromosome"/>
</dbReference>
<organism evidence="1 2">
    <name type="scientific">Halomonas elongata (strain ATCC 33173 / DSM 2581 / NBRC 15536 / NCIMB 2198 / 1H9)</name>
    <dbReference type="NCBI Taxonomy" id="768066"/>
    <lineage>
        <taxon>Bacteria</taxon>
        <taxon>Pseudomonadati</taxon>
        <taxon>Pseudomonadota</taxon>
        <taxon>Gammaproteobacteria</taxon>
        <taxon>Oceanospirillales</taxon>
        <taxon>Halomonadaceae</taxon>
        <taxon>Halomonas</taxon>
    </lineage>
</organism>
<dbReference type="eggNOG" id="COG3451">
    <property type="taxonomic scope" value="Bacteria"/>
</dbReference>
<proteinExistence type="predicted"/>
<evidence type="ECO:0000313" key="2">
    <source>
        <dbReference type="Proteomes" id="UP000008707"/>
    </source>
</evidence>
<sequence>MRHDGNMAFRGHGLITGPTGAGKSTVLRALLDEPLMAPGDERVQVYVLTSGRDRDWRPWANWATRHAAEGDRVATLDSSACRLAPFQTARFLCQPDDDHAIWDPLGDLIMTVNLMLANQYPGETLRRGQKRQLRQAILTAAHQVEETDRHCRIQDVLDALRTDQQGPDALIQTLEAFCQGALGEVFNAEDTSLRWEADSDIVLIDPAGCCPKAPGTSRDALEGLLMHDVVAHVQGLGGYEADRDGRPRKRLVILDGFPSRPMQHGTSIFKRALARSRETGLSIWLGLKDRTVLDDTTWSRLSAYLGTYIGLPHGTPYWLERELEQAERLGPHFDDRATSALHRCLLNTSAREPWESSMGVLIDLAYGEAPALFHLPDVEET</sequence>
<gene>
    <name evidence="1" type="ordered locus">HELO_4062</name>
</gene>
<name>E1VA58_HALED</name>
<dbReference type="EMBL" id="FN869568">
    <property type="protein sequence ID" value="CBV43946.1"/>
    <property type="molecule type" value="Genomic_DNA"/>
</dbReference>
<dbReference type="Gene3D" id="3.40.50.300">
    <property type="entry name" value="P-loop containing nucleotide triphosphate hydrolases"/>
    <property type="match status" value="1"/>
</dbReference>
<evidence type="ECO:0000313" key="1">
    <source>
        <dbReference type="EMBL" id="CBV43946.1"/>
    </source>
</evidence>
<reference evidence="2" key="1">
    <citation type="journal article" date="2011" name="Environ. Microbiol.">
        <title>A blueprint of ectoine metabolism from the genome of the industrial producer Halomonas elongata DSM 2581(T).</title>
        <authorList>
            <person name="Schwibbert K."/>
            <person name="Marin-Sanguino A."/>
            <person name="Bagyan I."/>
            <person name="Heidrich G."/>
            <person name="Lentzen G."/>
            <person name="Seitz H."/>
            <person name="Rampp M."/>
            <person name="Schuster S.C."/>
            <person name="Klenk H.P."/>
            <person name="Pfeiffer F."/>
            <person name="Oesterhelt D."/>
            <person name="Kunte H.J."/>
        </authorList>
    </citation>
    <scope>NUCLEOTIDE SEQUENCE [LARGE SCALE GENOMIC DNA]</scope>
    <source>
        <strain evidence="2">ATCC 33173 / DSM 2581 / NBRC 15536 / NCIMB 2198 / 1H9</strain>
    </source>
</reference>
<dbReference type="SUPFAM" id="SSF52540">
    <property type="entry name" value="P-loop containing nucleoside triphosphate hydrolases"/>
    <property type="match status" value="1"/>
</dbReference>
<accession>E1VA58</accession>
<dbReference type="KEGG" id="hel:HELO_4062"/>
<dbReference type="InterPro" id="IPR027417">
    <property type="entry name" value="P-loop_NTPase"/>
</dbReference>
<dbReference type="AlphaFoldDB" id="E1VA58"/>
<dbReference type="HOGENOM" id="CLU_725156_0_0_6"/>
<protein>
    <submittedName>
        <fullName evidence="1">Uncharacterized protein</fullName>
    </submittedName>
</protein>